<dbReference type="InterPro" id="IPR010982">
    <property type="entry name" value="Lambda_DNA-bd_dom_sf"/>
</dbReference>
<dbReference type="Proteomes" id="UP001607151">
    <property type="component" value="Unassembled WGS sequence"/>
</dbReference>
<evidence type="ECO:0000313" key="6">
    <source>
        <dbReference type="Proteomes" id="UP001607151"/>
    </source>
</evidence>
<dbReference type="SUPFAM" id="SSF47413">
    <property type="entry name" value="lambda repressor-like DNA-binding domains"/>
    <property type="match status" value="1"/>
</dbReference>
<protein>
    <submittedName>
        <fullName evidence="5">LacI family DNA-binding transcriptional regulator</fullName>
    </submittedName>
</protein>
<dbReference type="Gene3D" id="3.40.50.2300">
    <property type="match status" value="2"/>
</dbReference>
<dbReference type="PANTHER" id="PTHR30146:SF109">
    <property type="entry name" value="HTH-TYPE TRANSCRIPTIONAL REGULATOR GALS"/>
    <property type="match status" value="1"/>
</dbReference>
<evidence type="ECO:0000313" key="5">
    <source>
        <dbReference type="EMBL" id="MFH0265490.1"/>
    </source>
</evidence>
<comment type="caution">
    <text evidence="5">The sequence shown here is derived from an EMBL/GenBank/DDBJ whole genome shotgun (WGS) entry which is preliminary data.</text>
</comment>
<gene>
    <name evidence="5" type="ORF">ACGRQ9_08305</name>
</gene>
<keyword evidence="3" id="KW-0804">Transcription</keyword>
<keyword evidence="1" id="KW-0805">Transcription regulation</keyword>
<sequence>MRVKSKKISVPTVYDVAELAGVSPSTVSRFLNRTTFVAPDKSQLIENAISTLGYKPSTRQGAKSVTRSMTLGVLIQSAESPFSSEILYGMEKAVTSRGYNLLIATGYWNNEAETKAMDKLIAQKVDGIMTLTGTLSDEQVNRYATSKPIVAIGRSMEGKNVTSIKVDNSIGAYMATNHLIQQGHSRIVHLQGIVSHSDAQQRLEGYKRALTDAGLPINERLIRRGEFEMKDSFDAVTRLIKEKQPFSAIFAANDQSAYGAMQALYQHGIRVPAQVSVVGFDDLILSSYFIPPLTTVKQPLEGIGQAAVFTLLDLINGNNQAHRVPPVELKVRDSTAPFSIS</sequence>
<keyword evidence="2 5" id="KW-0238">DNA-binding</keyword>
<evidence type="ECO:0000256" key="3">
    <source>
        <dbReference type="ARBA" id="ARBA00023163"/>
    </source>
</evidence>
<dbReference type="CDD" id="cd06290">
    <property type="entry name" value="PBP1_LacI-like"/>
    <property type="match status" value="1"/>
</dbReference>
<accession>A0ABW7IV20</accession>
<dbReference type="InterPro" id="IPR001761">
    <property type="entry name" value="Peripla_BP/Lac1_sug-bd_dom"/>
</dbReference>
<dbReference type="SUPFAM" id="SSF53822">
    <property type="entry name" value="Periplasmic binding protein-like I"/>
    <property type="match status" value="1"/>
</dbReference>
<evidence type="ECO:0000256" key="2">
    <source>
        <dbReference type="ARBA" id="ARBA00023125"/>
    </source>
</evidence>
<dbReference type="Gene3D" id="1.10.260.40">
    <property type="entry name" value="lambda repressor-like DNA-binding domains"/>
    <property type="match status" value="1"/>
</dbReference>
<proteinExistence type="predicted"/>
<feature type="domain" description="HTH lacI-type" evidence="4">
    <location>
        <begin position="11"/>
        <end position="65"/>
    </location>
</feature>
<dbReference type="EMBL" id="JBIHSN010000002">
    <property type="protein sequence ID" value="MFH0265490.1"/>
    <property type="molecule type" value="Genomic_DNA"/>
</dbReference>
<dbReference type="PROSITE" id="PS50932">
    <property type="entry name" value="HTH_LACI_2"/>
    <property type="match status" value="1"/>
</dbReference>
<dbReference type="PROSITE" id="PS00356">
    <property type="entry name" value="HTH_LACI_1"/>
    <property type="match status" value="1"/>
</dbReference>
<dbReference type="Pfam" id="PF00356">
    <property type="entry name" value="LacI"/>
    <property type="match status" value="1"/>
</dbReference>
<evidence type="ECO:0000256" key="1">
    <source>
        <dbReference type="ARBA" id="ARBA00023015"/>
    </source>
</evidence>
<evidence type="ECO:0000259" key="4">
    <source>
        <dbReference type="PROSITE" id="PS50932"/>
    </source>
</evidence>
<dbReference type="PANTHER" id="PTHR30146">
    <property type="entry name" value="LACI-RELATED TRANSCRIPTIONAL REPRESSOR"/>
    <property type="match status" value="1"/>
</dbReference>
<dbReference type="RefSeq" id="WP_394608115.1">
    <property type="nucleotide sequence ID" value="NZ_AP018685.1"/>
</dbReference>
<organism evidence="5 6">
    <name type="scientific">Vibrio rumoiensis</name>
    <dbReference type="NCBI Taxonomy" id="76258"/>
    <lineage>
        <taxon>Bacteria</taxon>
        <taxon>Pseudomonadati</taxon>
        <taxon>Pseudomonadota</taxon>
        <taxon>Gammaproteobacteria</taxon>
        <taxon>Vibrionales</taxon>
        <taxon>Vibrionaceae</taxon>
        <taxon>Vibrio</taxon>
    </lineage>
</organism>
<dbReference type="SMART" id="SM00354">
    <property type="entry name" value="HTH_LACI"/>
    <property type="match status" value="1"/>
</dbReference>
<keyword evidence="6" id="KW-1185">Reference proteome</keyword>
<dbReference type="Pfam" id="PF00532">
    <property type="entry name" value="Peripla_BP_1"/>
    <property type="match status" value="1"/>
</dbReference>
<reference evidence="5 6" key="1">
    <citation type="submission" date="2024-10" db="EMBL/GenBank/DDBJ databases">
        <authorList>
            <person name="Yibar A."/>
            <person name="Saticioglu I.B."/>
            <person name="Duman M."/>
            <person name="Ajmi N."/>
            <person name="Gurler F."/>
            <person name="Ay H."/>
            <person name="Onuk E."/>
            <person name="Guler S."/>
            <person name="Romalde J.L."/>
        </authorList>
    </citation>
    <scope>NUCLEOTIDE SEQUENCE [LARGE SCALE GENOMIC DNA]</scope>
    <source>
        <strain evidence="5 6">14-MA-B</strain>
    </source>
</reference>
<dbReference type="InterPro" id="IPR028082">
    <property type="entry name" value="Peripla_BP_I"/>
</dbReference>
<dbReference type="PRINTS" id="PR00036">
    <property type="entry name" value="HTHLACI"/>
</dbReference>
<name>A0ABW7IV20_9VIBR</name>
<dbReference type="GO" id="GO:0003677">
    <property type="term" value="F:DNA binding"/>
    <property type="evidence" value="ECO:0007669"/>
    <property type="project" value="UniProtKB-KW"/>
</dbReference>
<dbReference type="CDD" id="cd01392">
    <property type="entry name" value="HTH_LacI"/>
    <property type="match status" value="1"/>
</dbReference>
<dbReference type="InterPro" id="IPR000843">
    <property type="entry name" value="HTH_LacI"/>
</dbReference>